<dbReference type="GO" id="GO:0016491">
    <property type="term" value="F:oxidoreductase activity"/>
    <property type="evidence" value="ECO:0007669"/>
    <property type="project" value="InterPro"/>
</dbReference>
<dbReference type="Proteomes" id="UP000035904">
    <property type="component" value="Unassembled WGS sequence"/>
</dbReference>
<dbReference type="EMBL" id="LDPG01000012">
    <property type="protein sequence ID" value="KLV17303.1"/>
    <property type="molecule type" value="Genomic_DNA"/>
</dbReference>
<proteinExistence type="predicted"/>
<evidence type="ECO:0000313" key="3">
    <source>
        <dbReference type="Proteomes" id="UP000035904"/>
    </source>
</evidence>
<dbReference type="PANTHER" id="PTHR43745">
    <property type="entry name" value="NITROREDUCTASE MJ1384-RELATED"/>
    <property type="match status" value="1"/>
</dbReference>
<dbReference type="AlphaFoldDB" id="A0A0J1HUD9"/>
<dbReference type="RefSeq" id="WP_002195054.1">
    <property type="nucleotide sequence ID" value="NZ_LDPG01000012.1"/>
</dbReference>
<dbReference type="SUPFAM" id="SSF55469">
    <property type="entry name" value="FMN-dependent nitroreductase-like"/>
    <property type="match status" value="1"/>
</dbReference>
<organism evidence="2 3">
    <name type="scientific">Bacillus anthracis</name>
    <name type="common">anthrax bacterium</name>
    <dbReference type="NCBI Taxonomy" id="1392"/>
    <lineage>
        <taxon>Bacteria</taxon>
        <taxon>Bacillati</taxon>
        <taxon>Bacillota</taxon>
        <taxon>Bacilli</taxon>
        <taxon>Bacillales</taxon>
        <taxon>Bacillaceae</taxon>
        <taxon>Bacillus</taxon>
        <taxon>Bacillus cereus group</taxon>
    </lineage>
</organism>
<evidence type="ECO:0000313" key="2">
    <source>
        <dbReference type="EMBL" id="KLV17303.1"/>
    </source>
</evidence>
<dbReference type="InterPro" id="IPR029479">
    <property type="entry name" value="Nitroreductase"/>
</dbReference>
<dbReference type="InterPro" id="IPR000415">
    <property type="entry name" value="Nitroreductase-like"/>
</dbReference>
<gene>
    <name evidence="2" type="ORF">ABW01_17010</name>
</gene>
<protein>
    <recommendedName>
        <fullName evidence="1">Nitroreductase domain-containing protein</fullName>
    </recommendedName>
</protein>
<evidence type="ECO:0000259" key="1">
    <source>
        <dbReference type="Pfam" id="PF00881"/>
    </source>
</evidence>
<dbReference type="Pfam" id="PF00881">
    <property type="entry name" value="Nitroreductase"/>
    <property type="match status" value="1"/>
</dbReference>
<dbReference type="Gene3D" id="3.40.109.10">
    <property type="entry name" value="NADH Oxidase"/>
    <property type="match status" value="1"/>
</dbReference>
<comment type="caution">
    <text evidence="2">The sequence shown here is derived from an EMBL/GenBank/DDBJ whole genome shotgun (WGS) entry which is preliminary data.</text>
</comment>
<sequence>MKLWDFKVDVAPKFIDYHYASINDPAYTMTQVYKHRERTPTIEKQSNSVPLEYKIQEENEFEKILLNRHSWPMPFLNNQHINLDLIAKFSQLAFIGNSKRNRNYPSGGAQYLVNIHYLFNNNRVDQDVIQAGTICRLNMDNHTLIGERFVDWDIIRKAFIAQAGAATAQFAIVLSVDLMKISEKYTDISYKLVQQEAGHIGQNIQLVAEYLNIKSLPLGGFYDNAMNKLIGNSKTTLYTLLLG</sequence>
<dbReference type="PANTHER" id="PTHR43745:SF2">
    <property type="entry name" value="NITROREDUCTASE MJ1384-RELATED"/>
    <property type="match status" value="1"/>
</dbReference>
<accession>A0A0J1HUD9</accession>
<dbReference type="CDD" id="cd02142">
    <property type="entry name" value="McbC_SagB-like_oxidoreductase"/>
    <property type="match status" value="1"/>
</dbReference>
<dbReference type="InterPro" id="IPR052544">
    <property type="entry name" value="Bacteriocin_Proc_Enz"/>
</dbReference>
<dbReference type="PATRIC" id="fig|1392.242.peg.1282"/>
<feature type="domain" description="Nitroreductase" evidence="1">
    <location>
        <begin position="68"/>
        <end position="238"/>
    </location>
</feature>
<reference evidence="2 3" key="1">
    <citation type="submission" date="2015-05" db="EMBL/GenBank/DDBJ databases">
        <title>Whole genome sequence and identification of bacterial endophytes from Costus igneus.</title>
        <authorList>
            <person name="Lee Y.P."/>
            <person name="Gan H.M."/>
            <person name="Eng W."/>
            <person name="Wheatley M.S."/>
            <person name="Caraballo A."/>
            <person name="Polter S."/>
            <person name="Savka M.A."/>
            <person name="Hudson A.O."/>
        </authorList>
    </citation>
    <scope>NUCLEOTIDE SEQUENCE [LARGE SCALE GENOMIC DNA]</scope>
    <source>
        <strain evidence="2 3">RIT375</strain>
    </source>
</reference>
<name>A0A0J1HUD9_BACAN</name>